<dbReference type="InterPro" id="IPR012101">
    <property type="entry name" value="Biotinidase-like_euk"/>
</dbReference>
<evidence type="ECO:0000313" key="8">
    <source>
        <dbReference type="Proteomes" id="UP000655588"/>
    </source>
</evidence>
<comment type="caution">
    <text evidence="7">The sequence shown here is derived from an EMBL/GenBank/DDBJ whole genome shotgun (WGS) entry which is preliminary data.</text>
</comment>
<keyword evidence="8" id="KW-1185">Reference proteome</keyword>
<keyword evidence="2" id="KW-0732">Signal</keyword>
<gene>
    <name evidence="7" type="ORF">E2986_12797</name>
</gene>
<dbReference type="SUPFAM" id="SSF56317">
    <property type="entry name" value="Carbon-nitrogen hydrolase"/>
    <property type="match status" value="1"/>
</dbReference>
<evidence type="ECO:0000256" key="2">
    <source>
        <dbReference type="ARBA" id="ARBA00022729"/>
    </source>
</evidence>
<dbReference type="GO" id="GO:0016811">
    <property type="term" value="F:hydrolase activity, acting on carbon-nitrogen (but not peptide) bonds, in linear amides"/>
    <property type="evidence" value="ECO:0007669"/>
    <property type="project" value="InterPro"/>
</dbReference>
<dbReference type="InterPro" id="IPR040154">
    <property type="entry name" value="Biotinidase/VNN"/>
</dbReference>
<evidence type="ECO:0000256" key="5">
    <source>
        <dbReference type="SAM" id="MobiDB-lite"/>
    </source>
</evidence>
<dbReference type="AlphaFoldDB" id="A0A833RBF4"/>
<evidence type="ECO:0000259" key="6">
    <source>
        <dbReference type="PROSITE" id="PS50263"/>
    </source>
</evidence>
<dbReference type="PANTHER" id="PTHR10609:SF14">
    <property type="entry name" value="BIOTINIDASE"/>
    <property type="match status" value="1"/>
</dbReference>
<dbReference type="PROSITE" id="PS50263">
    <property type="entry name" value="CN_HYDROLASE"/>
    <property type="match status" value="1"/>
</dbReference>
<dbReference type="InterPro" id="IPR043957">
    <property type="entry name" value="Vanin_C"/>
</dbReference>
<dbReference type="Proteomes" id="UP000655588">
    <property type="component" value="Unassembled WGS sequence"/>
</dbReference>
<keyword evidence="3" id="KW-0378">Hydrolase</keyword>
<accession>A0A833RBF4</accession>
<comment type="similarity">
    <text evidence="1">Belongs to the carbon-nitrogen hydrolase superfamily. BTD/VNN family.</text>
</comment>
<name>A0A833RBF4_9HYME</name>
<dbReference type="InterPro" id="IPR036526">
    <property type="entry name" value="C-N_Hydrolase_sf"/>
</dbReference>
<proteinExistence type="inferred from homology"/>
<feature type="region of interest" description="Disordered" evidence="5">
    <location>
        <begin position="311"/>
        <end position="336"/>
    </location>
</feature>
<keyword evidence="4" id="KW-0325">Glycoprotein</keyword>
<protein>
    <recommendedName>
        <fullName evidence="6">CN hydrolase domain-containing protein</fullName>
    </recommendedName>
</protein>
<feature type="domain" description="CN hydrolase" evidence="6">
    <location>
        <begin position="10"/>
        <end position="309"/>
    </location>
</feature>
<dbReference type="CDD" id="cd07567">
    <property type="entry name" value="biotinidase_like"/>
    <property type="match status" value="1"/>
</dbReference>
<dbReference type="Pfam" id="PF00795">
    <property type="entry name" value="CN_hydrolase"/>
    <property type="match status" value="1"/>
</dbReference>
<sequence length="512" mass="58632">MTEQVSPDYYTAAVVEFSPTYVWGDALKTLTYNTNAYIKYIEEASRQNADIIVFPEDGLTSTNLPSRIELMDAWTTAIPSPHDEYIPCTGTEINISETLKRLSCAARRNRIYVVVNIAEKELTIRDNDCSLNGTWHYYNTNVVFDRTGKIIARYRKVNLYMEPQFSNTEIPEIVTFDTDFGERFGTFICFDILFAVPALNLTRIEGVSNIVYPTAWFSETPFLTGIYVINVLHIFFECDSVFSFVTFPSAPQTQFGWSYAENVNLLVAGYHHPEVGNAGSGIYLGRNGIANVSMIHDPEYRLLISRVPKTKHRKTVMEQESPNKEREDQKTEGNESSKKVDTLDWITLLHDNVKAYRTSLLNYHRNEVHLMSKDFRCQVEAELQIDDSSPIRYNAVYFNDVRTYGTRVEAGVRLCGLVQCLNNSVESCGFIARSNTTFSNIKITATFLSYDYPKILAIPNVLDYSLLPFNDWSYVENTRGAETNVTITLNKPMKDLIAFGIYSRFFDRDRWN</sequence>
<reference evidence="7" key="1">
    <citation type="submission" date="2019-11" db="EMBL/GenBank/DDBJ databases">
        <title>The nuclear and mitochondrial genomes of Frieseomelitta varia - a highly eusocial stingless bee (Meliponini) with a permanently sterile worker caste.</title>
        <authorList>
            <person name="Freitas F.C.P."/>
            <person name="Lourenco A.P."/>
            <person name="Nunes F.M.F."/>
            <person name="Paschoal A.R."/>
            <person name="Abreu F.C.P."/>
            <person name="Barbin F.O."/>
            <person name="Bataglia L."/>
            <person name="Cardoso-Junior C.A.M."/>
            <person name="Cervoni M.S."/>
            <person name="Silva S.R."/>
            <person name="Dalarmi F."/>
            <person name="Del Lama M.A."/>
            <person name="Depintor T.S."/>
            <person name="Ferreira K.M."/>
            <person name="Goria P.S."/>
            <person name="Jaskot M.C."/>
            <person name="Lago D.C."/>
            <person name="Luna-Lucena D."/>
            <person name="Moda L.M."/>
            <person name="Nascimento L."/>
            <person name="Pedrino M."/>
            <person name="Rabico F.O."/>
            <person name="Sanches F.C."/>
            <person name="Santos D.E."/>
            <person name="Santos C.G."/>
            <person name="Vieira J."/>
            <person name="Lopes T.F."/>
            <person name="Barchuk A.R."/>
            <person name="Hartfelder K."/>
            <person name="Simoes Z.L.P."/>
            <person name="Bitondi M.M.G."/>
            <person name="Pinheiro D.G."/>
        </authorList>
    </citation>
    <scope>NUCLEOTIDE SEQUENCE</scope>
    <source>
        <strain evidence="7">USP_RPSP 00005682</strain>
        <tissue evidence="7">Whole individual</tissue>
    </source>
</reference>
<evidence type="ECO:0000256" key="3">
    <source>
        <dbReference type="ARBA" id="ARBA00022801"/>
    </source>
</evidence>
<evidence type="ECO:0000313" key="7">
    <source>
        <dbReference type="EMBL" id="KAF3425794.1"/>
    </source>
</evidence>
<organism evidence="7 8">
    <name type="scientific">Frieseomelitta varia</name>
    <dbReference type="NCBI Taxonomy" id="561572"/>
    <lineage>
        <taxon>Eukaryota</taxon>
        <taxon>Metazoa</taxon>
        <taxon>Ecdysozoa</taxon>
        <taxon>Arthropoda</taxon>
        <taxon>Hexapoda</taxon>
        <taxon>Insecta</taxon>
        <taxon>Pterygota</taxon>
        <taxon>Neoptera</taxon>
        <taxon>Endopterygota</taxon>
        <taxon>Hymenoptera</taxon>
        <taxon>Apocrita</taxon>
        <taxon>Aculeata</taxon>
        <taxon>Apoidea</taxon>
        <taxon>Anthophila</taxon>
        <taxon>Apidae</taxon>
        <taxon>Frieseomelitta</taxon>
    </lineage>
</organism>
<dbReference type="PANTHER" id="PTHR10609">
    <property type="entry name" value="BIOTINIDASE-RELATED"/>
    <property type="match status" value="1"/>
</dbReference>
<dbReference type="Gene3D" id="3.60.110.10">
    <property type="entry name" value="Carbon-nitrogen hydrolase"/>
    <property type="match status" value="1"/>
</dbReference>
<dbReference type="Pfam" id="PF19018">
    <property type="entry name" value="Vanin_C"/>
    <property type="match status" value="1"/>
</dbReference>
<dbReference type="InterPro" id="IPR003010">
    <property type="entry name" value="C-N_Hydrolase"/>
</dbReference>
<evidence type="ECO:0000256" key="1">
    <source>
        <dbReference type="ARBA" id="ARBA00008225"/>
    </source>
</evidence>
<feature type="compositionally biased region" description="Basic and acidic residues" evidence="5">
    <location>
        <begin position="315"/>
        <end position="336"/>
    </location>
</feature>
<evidence type="ECO:0000256" key="4">
    <source>
        <dbReference type="ARBA" id="ARBA00023180"/>
    </source>
</evidence>
<dbReference type="EMBL" id="WNWW01000355">
    <property type="protein sequence ID" value="KAF3425794.1"/>
    <property type="molecule type" value="Genomic_DNA"/>
</dbReference>